<keyword evidence="4" id="KW-1185">Reference proteome</keyword>
<dbReference type="InterPro" id="IPR019128">
    <property type="entry name" value="Dcc1"/>
</dbReference>
<reference evidence="3" key="1">
    <citation type="journal article" date="2020" name="Fungal Divers.">
        <title>Resolving the Mortierellaceae phylogeny through synthesis of multi-gene phylogenetics and phylogenomics.</title>
        <authorList>
            <person name="Vandepol N."/>
            <person name="Liber J."/>
            <person name="Desiro A."/>
            <person name="Na H."/>
            <person name="Kennedy M."/>
            <person name="Barry K."/>
            <person name="Grigoriev I.V."/>
            <person name="Miller A.N."/>
            <person name="O'Donnell K."/>
            <person name="Stajich J.E."/>
            <person name="Bonito G."/>
        </authorList>
    </citation>
    <scope>NUCLEOTIDE SEQUENCE</scope>
    <source>
        <strain evidence="3">MES-2147</strain>
    </source>
</reference>
<evidence type="ECO:0000256" key="1">
    <source>
        <dbReference type="ARBA" id="ARBA00007017"/>
    </source>
</evidence>
<dbReference type="AlphaFoldDB" id="A0A9P6MM00"/>
<gene>
    <name evidence="3" type="ORF">BGZ65_008904</name>
</gene>
<dbReference type="GO" id="GO:0034088">
    <property type="term" value="P:maintenance of mitotic sister chromatid cohesion"/>
    <property type="evidence" value="ECO:0007669"/>
    <property type="project" value="TreeGrafter"/>
</dbReference>
<comment type="caution">
    <text evidence="3">The sequence shown here is derived from an EMBL/GenBank/DDBJ whole genome shotgun (WGS) entry which is preliminary data.</text>
</comment>
<organism evidence="3 4">
    <name type="scientific">Modicella reniformis</name>
    <dbReference type="NCBI Taxonomy" id="1440133"/>
    <lineage>
        <taxon>Eukaryota</taxon>
        <taxon>Fungi</taxon>
        <taxon>Fungi incertae sedis</taxon>
        <taxon>Mucoromycota</taxon>
        <taxon>Mortierellomycotina</taxon>
        <taxon>Mortierellomycetes</taxon>
        <taxon>Mortierellales</taxon>
        <taxon>Mortierellaceae</taxon>
        <taxon>Modicella</taxon>
    </lineage>
</organism>
<evidence type="ECO:0000313" key="4">
    <source>
        <dbReference type="Proteomes" id="UP000749646"/>
    </source>
</evidence>
<dbReference type="PANTHER" id="PTHR13395">
    <property type="entry name" value="SISTER CHROMATID COHESION PROTEIN DCC1-RELATED"/>
    <property type="match status" value="1"/>
</dbReference>
<dbReference type="GO" id="GO:0000775">
    <property type="term" value="C:chromosome, centromeric region"/>
    <property type="evidence" value="ECO:0007669"/>
    <property type="project" value="TreeGrafter"/>
</dbReference>
<protein>
    <submittedName>
        <fullName evidence="3">Uncharacterized protein</fullName>
    </submittedName>
</protein>
<evidence type="ECO:0000313" key="3">
    <source>
        <dbReference type="EMBL" id="KAG0007089.1"/>
    </source>
</evidence>
<dbReference type="GO" id="GO:0006260">
    <property type="term" value="P:DNA replication"/>
    <property type="evidence" value="ECO:0007669"/>
    <property type="project" value="UniProtKB-KW"/>
</dbReference>
<dbReference type="PANTHER" id="PTHR13395:SF6">
    <property type="entry name" value="SISTER CHROMATID COHESION PROTEIN DCC1"/>
    <property type="match status" value="1"/>
</dbReference>
<sequence length="245" mass="27364">MANPSTQPPSNATTTDIIFARDFVPSSYMLLEVPKCLADYINGQSEDGILSFQVRGIGKDTAVLCTPTQTFSLQRAHTSNMLIPIAPVVGRRKQGMDTDAEMNTDMDVEADPYDIQGQESDGSRYEKQAVLDILDSVLDLNMISPRLDRLAELLAQSQFEGWAQEAEVKVFKITPMAAFATVRSYPRLLERLSTRMFDLTFLVSSQGHLYAWTQLQSIIQASDKEILQWLKDRHACLIKGLVTPS</sequence>
<dbReference type="Proteomes" id="UP000749646">
    <property type="component" value="Unassembled WGS sequence"/>
</dbReference>
<accession>A0A9P6MM00</accession>
<dbReference type="EMBL" id="JAAAHW010000014">
    <property type="protein sequence ID" value="KAG0007089.1"/>
    <property type="molecule type" value="Genomic_DNA"/>
</dbReference>
<dbReference type="GO" id="GO:0000785">
    <property type="term" value="C:chromatin"/>
    <property type="evidence" value="ECO:0007669"/>
    <property type="project" value="TreeGrafter"/>
</dbReference>
<dbReference type="Pfam" id="PF09724">
    <property type="entry name" value="Dcc1"/>
    <property type="match status" value="1"/>
</dbReference>
<evidence type="ECO:0000256" key="2">
    <source>
        <dbReference type="ARBA" id="ARBA00022705"/>
    </source>
</evidence>
<dbReference type="OrthoDB" id="276989at2759"/>
<dbReference type="GO" id="GO:0031390">
    <property type="term" value="C:Ctf18 RFC-like complex"/>
    <property type="evidence" value="ECO:0007669"/>
    <property type="project" value="InterPro"/>
</dbReference>
<proteinExistence type="inferred from homology"/>
<comment type="similarity">
    <text evidence="1">Belongs to the DCC1 family.</text>
</comment>
<name>A0A9P6MM00_9FUNG</name>
<keyword evidence="2" id="KW-0235">DNA replication</keyword>